<feature type="domain" description="tRNA(Ile)-lysidine synthase substrate-binding" evidence="9">
    <location>
        <begin position="246"/>
        <end position="306"/>
    </location>
</feature>
<dbReference type="OrthoDB" id="5244702at2"/>
<protein>
    <recommendedName>
        <fullName evidence="7">tRNA(Ile)-lysidine synthase</fullName>
        <ecNumber evidence="7">6.3.4.19</ecNumber>
    </recommendedName>
    <alternativeName>
        <fullName evidence="7">tRNA(Ile)-2-lysyl-cytidine synthase</fullName>
    </alternativeName>
    <alternativeName>
        <fullName evidence="7">tRNA(Ile)-lysidine synthetase</fullName>
    </alternativeName>
</protein>
<dbReference type="GO" id="GO:0005737">
    <property type="term" value="C:cytoplasm"/>
    <property type="evidence" value="ECO:0007669"/>
    <property type="project" value="UniProtKB-SubCell"/>
</dbReference>
<dbReference type="EC" id="6.3.4.19" evidence="7"/>
<dbReference type="GO" id="GO:0006400">
    <property type="term" value="P:tRNA modification"/>
    <property type="evidence" value="ECO:0007669"/>
    <property type="project" value="UniProtKB-UniRule"/>
</dbReference>
<dbReference type="Proteomes" id="UP000292373">
    <property type="component" value="Unassembled WGS sequence"/>
</dbReference>
<keyword evidence="1 7" id="KW-0963">Cytoplasm</keyword>
<keyword evidence="5 7" id="KW-0067">ATP-binding</keyword>
<dbReference type="InterPro" id="IPR011063">
    <property type="entry name" value="TilS/TtcA_N"/>
</dbReference>
<dbReference type="NCBIfam" id="TIGR02432">
    <property type="entry name" value="lysidine_TilS_N"/>
    <property type="match status" value="1"/>
</dbReference>
<dbReference type="InterPro" id="IPR012094">
    <property type="entry name" value="tRNA_Ile_lys_synt"/>
</dbReference>
<dbReference type="EMBL" id="SDMQ01000001">
    <property type="protein sequence ID" value="TBT88517.1"/>
    <property type="molecule type" value="Genomic_DNA"/>
</dbReference>
<feature type="binding site" evidence="7">
    <location>
        <begin position="30"/>
        <end position="35"/>
    </location>
    <ligand>
        <name>ATP</name>
        <dbReference type="ChEBI" id="CHEBI:30616"/>
    </ligand>
</feature>
<dbReference type="CDD" id="cd01992">
    <property type="entry name" value="TilS_N"/>
    <property type="match status" value="1"/>
</dbReference>
<comment type="similarity">
    <text evidence="7">Belongs to the tRNA(Ile)-lysidine synthase family.</text>
</comment>
<dbReference type="PANTHER" id="PTHR43033">
    <property type="entry name" value="TRNA(ILE)-LYSIDINE SYNTHASE-RELATED"/>
    <property type="match status" value="1"/>
</dbReference>
<evidence type="ECO:0000259" key="8">
    <source>
        <dbReference type="Pfam" id="PF01171"/>
    </source>
</evidence>
<evidence type="ECO:0000256" key="5">
    <source>
        <dbReference type="ARBA" id="ARBA00022840"/>
    </source>
</evidence>
<keyword evidence="11" id="KW-1185">Reference proteome</keyword>
<reference evidence="10 11" key="1">
    <citation type="submission" date="2019-01" db="EMBL/GenBank/DDBJ databases">
        <title>Lactibacter flavus gen. nov., sp. nov., a novel bacterium of the family Propionibacteriaceae isolated from raw milk and dairy products.</title>
        <authorList>
            <person name="Huptas C."/>
            <person name="Wenning M."/>
            <person name="Breitenwieser F."/>
            <person name="Doll E."/>
            <person name="Von Neubeck M."/>
            <person name="Busse H.-J."/>
            <person name="Scherer S."/>
        </authorList>
    </citation>
    <scope>NUCLEOTIDE SEQUENCE [LARGE SCALE GENOMIC DNA]</scope>
    <source>
        <strain evidence="10 11">KCTC 33808</strain>
    </source>
</reference>
<dbReference type="Pfam" id="PF01171">
    <property type="entry name" value="ATP_bind_3"/>
    <property type="match status" value="1"/>
</dbReference>
<comment type="domain">
    <text evidence="7">The N-terminal region contains the highly conserved SGGXDS motif, predicted to be a P-loop motif involved in ATP binding.</text>
</comment>
<keyword evidence="3 7" id="KW-0819">tRNA processing</keyword>
<evidence type="ECO:0000256" key="3">
    <source>
        <dbReference type="ARBA" id="ARBA00022694"/>
    </source>
</evidence>
<dbReference type="Pfam" id="PF09179">
    <property type="entry name" value="TilS"/>
    <property type="match status" value="1"/>
</dbReference>
<evidence type="ECO:0000313" key="11">
    <source>
        <dbReference type="Proteomes" id="UP000292373"/>
    </source>
</evidence>
<keyword evidence="4 7" id="KW-0547">Nucleotide-binding</keyword>
<accession>A0A4Q9KIA2</accession>
<dbReference type="SUPFAM" id="SSF52402">
    <property type="entry name" value="Adenine nucleotide alpha hydrolases-like"/>
    <property type="match status" value="1"/>
</dbReference>
<evidence type="ECO:0000259" key="9">
    <source>
        <dbReference type="Pfam" id="PF09179"/>
    </source>
</evidence>
<dbReference type="PROSITE" id="PS51257">
    <property type="entry name" value="PROKAR_LIPOPROTEIN"/>
    <property type="match status" value="1"/>
</dbReference>
<dbReference type="SUPFAM" id="SSF82829">
    <property type="entry name" value="MesJ substrate recognition domain-like"/>
    <property type="match status" value="1"/>
</dbReference>
<evidence type="ECO:0000313" key="10">
    <source>
        <dbReference type="EMBL" id="TBT88517.1"/>
    </source>
</evidence>
<dbReference type="GO" id="GO:0032267">
    <property type="term" value="F:tRNA(Ile)-lysidine synthase activity"/>
    <property type="evidence" value="ECO:0007669"/>
    <property type="project" value="UniProtKB-EC"/>
</dbReference>
<evidence type="ECO:0000256" key="4">
    <source>
        <dbReference type="ARBA" id="ARBA00022741"/>
    </source>
</evidence>
<dbReference type="InterPro" id="IPR015262">
    <property type="entry name" value="tRNA_Ile_lys_synt_subst-bd"/>
</dbReference>
<dbReference type="AlphaFoldDB" id="A0A4Q9KIA2"/>
<evidence type="ECO:0000256" key="7">
    <source>
        <dbReference type="HAMAP-Rule" id="MF_01161"/>
    </source>
</evidence>
<evidence type="ECO:0000256" key="1">
    <source>
        <dbReference type="ARBA" id="ARBA00022490"/>
    </source>
</evidence>
<comment type="subcellular location">
    <subcellularLocation>
        <location evidence="7">Cytoplasm</location>
    </subcellularLocation>
</comment>
<proteinExistence type="inferred from homology"/>
<dbReference type="RefSeq" id="WP_131166647.1">
    <property type="nucleotide sequence ID" value="NZ_SDMQ01000001.1"/>
</dbReference>
<comment type="catalytic activity">
    <reaction evidence="6 7">
        <text>cytidine(34) in tRNA(Ile2) + L-lysine + ATP = lysidine(34) in tRNA(Ile2) + AMP + diphosphate + H(+)</text>
        <dbReference type="Rhea" id="RHEA:43744"/>
        <dbReference type="Rhea" id="RHEA-COMP:10625"/>
        <dbReference type="Rhea" id="RHEA-COMP:10670"/>
        <dbReference type="ChEBI" id="CHEBI:15378"/>
        <dbReference type="ChEBI" id="CHEBI:30616"/>
        <dbReference type="ChEBI" id="CHEBI:32551"/>
        <dbReference type="ChEBI" id="CHEBI:33019"/>
        <dbReference type="ChEBI" id="CHEBI:82748"/>
        <dbReference type="ChEBI" id="CHEBI:83665"/>
        <dbReference type="ChEBI" id="CHEBI:456215"/>
        <dbReference type="EC" id="6.3.4.19"/>
    </reaction>
</comment>
<dbReference type="PANTHER" id="PTHR43033:SF1">
    <property type="entry name" value="TRNA(ILE)-LYSIDINE SYNTHASE-RELATED"/>
    <property type="match status" value="1"/>
</dbReference>
<organism evidence="10 11">
    <name type="scientific">Propioniciclava sinopodophylli</name>
    <dbReference type="NCBI Taxonomy" id="1837344"/>
    <lineage>
        <taxon>Bacteria</taxon>
        <taxon>Bacillati</taxon>
        <taxon>Actinomycetota</taxon>
        <taxon>Actinomycetes</taxon>
        <taxon>Propionibacteriales</taxon>
        <taxon>Propionibacteriaceae</taxon>
        <taxon>Propioniciclava</taxon>
    </lineage>
</organism>
<dbReference type="HAMAP" id="MF_01161">
    <property type="entry name" value="tRNA_Ile_lys_synt"/>
    <property type="match status" value="1"/>
</dbReference>
<dbReference type="GO" id="GO:0005524">
    <property type="term" value="F:ATP binding"/>
    <property type="evidence" value="ECO:0007669"/>
    <property type="project" value="UniProtKB-UniRule"/>
</dbReference>
<dbReference type="Gene3D" id="3.40.50.620">
    <property type="entry name" value="HUPs"/>
    <property type="match status" value="1"/>
</dbReference>
<evidence type="ECO:0000256" key="6">
    <source>
        <dbReference type="ARBA" id="ARBA00048539"/>
    </source>
</evidence>
<dbReference type="InterPro" id="IPR012795">
    <property type="entry name" value="tRNA_Ile_lys_synt_N"/>
</dbReference>
<gene>
    <name evidence="7 10" type="primary">tilS</name>
    <name evidence="10" type="ORF">ET989_00760</name>
</gene>
<keyword evidence="2 7" id="KW-0436">Ligase</keyword>
<evidence type="ECO:0000256" key="2">
    <source>
        <dbReference type="ARBA" id="ARBA00022598"/>
    </source>
</evidence>
<comment type="caution">
    <text evidence="10">The sequence shown here is derived from an EMBL/GenBank/DDBJ whole genome shotgun (WGS) entry which is preliminary data.</text>
</comment>
<feature type="domain" description="tRNA(Ile)-lysidine/2-thiocytidine synthase N-terminal" evidence="8">
    <location>
        <begin position="25"/>
        <end position="197"/>
    </location>
</feature>
<comment type="function">
    <text evidence="7">Ligates lysine onto the cytidine present at position 34 of the AUA codon-specific tRNA(Ile) that contains the anticodon CAU, in an ATP-dependent manner. Cytidine is converted to lysidine, thus changing the amino acid specificity of the tRNA from methionine to isoleucine.</text>
</comment>
<name>A0A4Q9KIA2_9ACTN</name>
<dbReference type="InterPro" id="IPR014729">
    <property type="entry name" value="Rossmann-like_a/b/a_fold"/>
</dbReference>
<sequence>MARRALGPATLAVVQAVDALASGGWAVACSGGVDSLALAWAAHHVAGKRGTPVRAVVVDHAMQPGSDAVAAAAVARLAGFGLAAEAVRVTVADAGAGPEASAREARYAALEAAVQPRERVLLGHTLDDQAETVLLGLARGAGVRSLAGMPVSRGVFDRPLLGLGRETTLAACAELGLEPWADPMNRDPRYARVRVREVVLPVLERDLGPGIREALARTATQCREAHDLLSELAEETDPALTADCLHLLGLAPGLRRRVLADWLAAEGVRDVSATHVDAVERLVTHWRGQKGVDVPGGRVSRRDGRLLLTPASGDGRLR</sequence>